<dbReference type="OrthoDB" id="6163055at2759"/>
<dbReference type="InterPro" id="IPR047153">
    <property type="entry name" value="TRIM45/56/19-like"/>
</dbReference>
<evidence type="ECO:0000256" key="2">
    <source>
        <dbReference type="ARBA" id="ARBA00022771"/>
    </source>
</evidence>
<gene>
    <name evidence="7" type="primary">20204556</name>
    <name evidence="6" type="ORF">HELRODRAFT_173488</name>
</gene>
<dbReference type="AlphaFoldDB" id="T1F6V7"/>
<reference evidence="6 8" key="2">
    <citation type="journal article" date="2013" name="Nature">
        <title>Insights into bilaterian evolution from three spiralian genomes.</title>
        <authorList>
            <person name="Simakov O."/>
            <person name="Marletaz F."/>
            <person name="Cho S.J."/>
            <person name="Edsinger-Gonzales E."/>
            <person name="Havlak P."/>
            <person name="Hellsten U."/>
            <person name="Kuo D.H."/>
            <person name="Larsson T."/>
            <person name="Lv J."/>
            <person name="Arendt D."/>
            <person name="Savage R."/>
            <person name="Osoegawa K."/>
            <person name="de Jong P."/>
            <person name="Grimwood J."/>
            <person name="Chapman J.A."/>
            <person name="Shapiro H."/>
            <person name="Aerts A."/>
            <person name="Otillar R.P."/>
            <person name="Terry A.Y."/>
            <person name="Boore J.L."/>
            <person name="Grigoriev I.V."/>
            <person name="Lindberg D.R."/>
            <person name="Seaver E.C."/>
            <person name="Weisblat D.A."/>
            <person name="Putnam N.H."/>
            <person name="Rokhsar D.S."/>
        </authorList>
    </citation>
    <scope>NUCLEOTIDE SEQUENCE</scope>
</reference>
<dbReference type="EMBL" id="KB096590">
    <property type="protein sequence ID" value="ESO03785.1"/>
    <property type="molecule type" value="Genomic_DNA"/>
</dbReference>
<dbReference type="InterPro" id="IPR013083">
    <property type="entry name" value="Znf_RING/FYVE/PHD"/>
</dbReference>
<accession>T1F6V7</accession>
<keyword evidence="2 4" id="KW-0863">Zinc-finger</keyword>
<evidence type="ECO:0000313" key="6">
    <source>
        <dbReference type="EMBL" id="ESO03785.1"/>
    </source>
</evidence>
<dbReference type="PROSITE" id="PS50089">
    <property type="entry name" value="ZF_RING_2"/>
    <property type="match status" value="1"/>
</dbReference>
<evidence type="ECO:0000256" key="4">
    <source>
        <dbReference type="PROSITE-ProRule" id="PRU00175"/>
    </source>
</evidence>
<dbReference type="GO" id="GO:0008270">
    <property type="term" value="F:zinc ion binding"/>
    <property type="evidence" value="ECO:0007669"/>
    <property type="project" value="UniProtKB-KW"/>
</dbReference>
<dbReference type="InterPro" id="IPR001841">
    <property type="entry name" value="Znf_RING"/>
</dbReference>
<evidence type="ECO:0000259" key="5">
    <source>
        <dbReference type="PROSITE" id="PS50089"/>
    </source>
</evidence>
<dbReference type="SMART" id="SM00184">
    <property type="entry name" value="RING"/>
    <property type="match status" value="1"/>
</dbReference>
<dbReference type="PROSITE" id="PS00518">
    <property type="entry name" value="ZF_RING_1"/>
    <property type="match status" value="1"/>
</dbReference>
<reference evidence="7" key="3">
    <citation type="submission" date="2015-06" db="UniProtKB">
        <authorList>
            <consortium name="EnsemblMetazoa"/>
        </authorList>
    </citation>
    <scope>IDENTIFICATION</scope>
</reference>
<dbReference type="EMBL" id="AMQM01004552">
    <property type="status" value="NOT_ANNOTATED_CDS"/>
    <property type="molecule type" value="Genomic_DNA"/>
</dbReference>
<protein>
    <recommendedName>
        <fullName evidence="5">RING-type domain-containing protein</fullName>
    </recommendedName>
</protein>
<dbReference type="HOGENOM" id="CLU_405604_0_0_1"/>
<reference evidence="8" key="1">
    <citation type="submission" date="2012-12" db="EMBL/GenBank/DDBJ databases">
        <authorList>
            <person name="Hellsten U."/>
            <person name="Grimwood J."/>
            <person name="Chapman J.A."/>
            <person name="Shapiro H."/>
            <person name="Aerts A."/>
            <person name="Otillar R.P."/>
            <person name="Terry A.Y."/>
            <person name="Boore J.L."/>
            <person name="Simakov O."/>
            <person name="Marletaz F."/>
            <person name="Cho S.-J."/>
            <person name="Edsinger-Gonzales E."/>
            <person name="Havlak P."/>
            <person name="Kuo D.-H."/>
            <person name="Larsson T."/>
            <person name="Lv J."/>
            <person name="Arendt D."/>
            <person name="Savage R."/>
            <person name="Osoegawa K."/>
            <person name="de Jong P."/>
            <person name="Lindberg D.R."/>
            <person name="Seaver E.C."/>
            <person name="Weisblat D.A."/>
            <person name="Putnam N.H."/>
            <person name="Grigoriev I.V."/>
            <person name="Rokhsar D.S."/>
        </authorList>
    </citation>
    <scope>NUCLEOTIDE SEQUENCE</scope>
</reference>
<dbReference type="Proteomes" id="UP000015101">
    <property type="component" value="Unassembled WGS sequence"/>
</dbReference>
<proteinExistence type="predicted"/>
<keyword evidence="1" id="KW-0479">Metal-binding</keyword>
<dbReference type="InParanoid" id="T1F6V7"/>
<sequence length="678" mass="77701">MDITDISDYITCRKCKNVFVFPKILKCSHTFCVNCLNKLLQECKKDDDERGVFSSSEIRKISCPTCKKNIKLGKNATVNDLKPNYFIEELISVKRNLPTDVKIYKIRHEADDITVEAAPLVIEKYLRRVDERLKMLKDDGGLLQQRFTVFMRDLECGHFTANPPTYTDPIHISVNFLVDVVVKIKLVIFAEFTNEKDLIGSVHQNAEIYKDKFGTQKILNRITKIEIKSMEESLNDCCLYKNYVHFIKNIQPQFEEFFAQLSHGTRNVTFPKLKCVGRKADFGKLKLVFPSDKYKVTFRNETKIVKVIKTCAKPRTIAYRSNRNQLFVLLSNSSKTEILIYKCSNYAKLDMVVEMNQVQNANDAVVVDNFLFISSRTEQFLYKVDCSVIDAELMKPNPRKRIEIYQTSGWIIPSYNDGLTKTDEKTLLISCNQTNEIIESGLTSCCMRRVKLSHRSITNPKQAFKIPDSLKSRYEFYSPDSYNKFGNNTGEQIETDSRVRKRNKYSDYYVVSVAGALHKCLIVNSVGDVIVETSPEVNFKYPVSLACHHRNKNGDVMEMANGEDLEIIVCDRMKNRLWLFDMDLNPVKLITPLFVDNENGDEDGHKDGGAAVTQAASQFQTDINNFYKFKSLLKVLLIKNDDDDDDCDDGDDDDELSLAVVDEDNYSVVIVKPLDGKS</sequence>
<dbReference type="CTD" id="20204556"/>
<evidence type="ECO:0000256" key="3">
    <source>
        <dbReference type="ARBA" id="ARBA00022833"/>
    </source>
</evidence>
<dbReference type="InterPro" id="IPR017907">
    <property type="entry name" value="Znf_RING_CS"/>
</dbReference>
<dbReference type="GeneID" id="20204556"/>
<dbReference type="Gene3D" id="3.30.40.10">
    <property type="entry name" value="Zinc/RING finger domain, C3HC4 (zinc finger)"/>
    <property type="match status" value="1"/>
</dbReference>
<keyword evidence="8" id="KW-1185">Reference proteome</keyword>
<evidence type="ECO:0000313" key="8">
    <source>
        <dbReference type="Proteomes" id="UP000015101"/>
    </source>
</evidence>
<dbReference type="PANTHER" id="PTHR25462:SF291">
    <property type="entry name" value="E3 UBIQUITIN-PROTEIN LIGASE TRIM45"/>
    <property type="match status" value="1"/>
</dbReference>
<dbReference type="RefSeq" id="XP_009018342.1">
    <property type="nucleotide sequence ID" value="XM_009020094.1"/>
</dbReference>
<dbReference type="PANTHER" id="PTHR25462">
    <property type="entry name" value="BONUS, ISOFORM C-RELATED"/>
    <property type="match status" value="1"/>
</dbReference>
<dbReference type="KEGG" id="hro:HELRODRAFT_173488"/>
<feature type="domain" description="RING-type" evidence="5">
    <location>
        <begin position="12"/>
        <end position="67"/>
    </location>
</feature>
<keyword evidence="3" id="KW-0862">Zinc</keyword>
<evidence type="ECO:0000256" key="1">
    <source>
        <dbReference type="ARBA" id="ARBA00022723"/>
    </source>
</evidence>
<organism evidence="7 8">
    <name type="scientific">Helobdella robusta</name>
    <name type="common">Californian leech</name>
    <dbReference type="NCBI Taxonomy" id="6412"/>
    <lineage>
        <taxon>Eukaryota</taxon>
        <taxon>Metazoa</taxon>
        <taxon>Spiralia</taxon>
        <taxon>Lophotrochozoa</taxon>
        <taxon>Annelida</taxon>
        <taxon>Clitellata</taxon>
        <taxon>Hirudinea</taxon>
        <taxon>Rhynchobdellida</taxon>
        <taxon>Glossiphoniidae</taxon>
        <taxon>Helobdella</taxon>
    </lineage>
</organism>
<name>T1F6V7_HELRO</name>
<evidence type="ECO:0000313" key="7">
    <source>
        <dbReference type="EnsemblMetazoa" id="HelroP173488"/>
    </source>
</evidence>
<dbReference type="SUPFAM" id="SSF57850">
    <property type="entry name" value="RING/U-box"/>
    <property type="match status" value="1"/>
</dbReference>
<dbReference type="GO" id="GO:0061630">
    <property type="term" value="F:ubiquitin protein ligase activity"/>
    <property type="evidence" value="ECO:0000318"/>
    <property type="project" value="GO_Central"/>
</dbReference>
<dbReference type="EnsemblMetazoa" id="HelroT173488">
    <property type="protein sequence ID" value="HelroP173488"/>
    <property type="gene ID" value="HelroG173488"/>
</dbReference>